<name>A0A9N8VQS7_FUNMO</name>
<dbReference type="PANTHER" id="PTHR43830:SF3">
    <property type="entry name" value="PROTEIN PSP1"/>
    <property type="match status" value="1"/>
</dbReference>
<evidence type="ECO:0000259" key="2">
    <source>
        <dbReference type="PROSITE" id="PS51411"/>
    </source>
</evidence>
<evidence type="ECO:0000313" key="4">
    <source>
        <dbReference type="EMBL" id="CAG8463042.1"/>
    </source>
</evidence>
<dbReference type="PROSITE" id="PS51840">
    <property type="entry name" value="C2_NT"/>
    <property type="match status" value="1"/>
</dbReference>
<protein>
    <submittedName>
        <fullName evidence="4">7209_t:CDS:1</fullName>
    </submittedName>
</protein>
<reference evidence="4" key="1">
    <citation type="submission" date="2021-06" db="EMBL/GenBank/DDBJ databases">
        <authorList>
            <person name="Kallberg Y."/>
            <person name="Tangrot J."/>
            <person name="Rosling A."/>
        </authorList>
    </citation>
    <scope>NUCLEOTIDE SEQUENCE</scope>
    <source>
        <strain evidence="4">87-6 pot B 2015</strain>
    </source>
</reference>
<evidence type="ECO:0000259" key="3">
    <source>
        <dbReference type="PROSITE" id="PS51840"/>
    </source>
</evidence>
<feature type="compositionally biased region" description="Polar residues" evidence="1">
    <location>
        <begin position="422"/>
        <end position="433"/>
    </location>
</feature>
<feature type="region of interest" description="Disordered" evidence="1">
    <location>
        <begin position="326"/>
        <end position="345"/>
    </location>
</feature>
<dbReference type="Pfam" id="PF10358">
    <property type="entry name" value="NT-C2"/>
    <property type="match status" value="1"/>
</dbReference>
<gene>
    <name evidence="4" type="ORF">FMOSSE_LOCUS2139</name>
</gene>
<dbReference type="InterPro" id="IPR007557">
    <property type="entry name" value="PSP1_C"/>
</dbReference>
<accession>A0A9N8VQS7</accession>
<feature type="region of interest" description="Disordered" evidence="1">
    <location>
        <begin position="422"/>
        <end position="480"/>
    </location>
</feature>
<dbReference type="Proteomes" id="UP000789375">
    <property type="component" value="Unassembled WGS sequence"/>
</dbReference>
<dbReference type="GO" id="GO:0005737">
    <property type="term" value="C:cytoplasm"/>
    <property type="evidence" value="ECO:0007669"/>
    <property type="project" value="TreeGrafter"/>
</dbReference>
<organism evidence="4 5">
    <name type="scientific">Funneliformis mosseae</name>
    <name type="common">Endomycorrhizal fungus</name>
    <name type="synonym">Glomus mosseae</name>
    <dbReference type="NCBI Taxonomy" id="27381"/>
    <lineage>
        <taxon>Eukaryota</taxon>
        <taxon>Fungi</taxon>
        <taxon>Fungi incertae sedis</taxon>
        <taxon>Mucoromycota</taxon>
        <taxon>Glomeromycotina</taxon>
        <taxon>Glomeromycetes</taxon>
        <taxon>Glomerales</taxon>
        <taxon>Glomeraceae</taxon>
        <taxon>Funneliformis</taxon>
    </lineage>
</organism>
<feature type="compositionally biased region" description="Low complexity" evidence="1">
    <location>
        <begin position="278"/>
        <end position="316"/>
    </location>
</feature>
<feature type="compositionally biased region" description="Basic and acidic residues" evidence="1">
    <location>
        <begin position="448"/>
        <end position="459"/>
    </location>
</feature>
<dbReference type="NCBIfam" id="NF041131">
    <property type="entry name" value="RicT_YaaT_fam"/>
    <property type="match status" value="1"/>
</dbReference>
<feature type="region of interest" description="Disordered" evidence="1">
    <location>
        <begin position="377"/>
        <end position="408"/>
    </location>
</feature>
<evidence type="ECO:0000256" key="1">
    <source>
        <dbReference type="SAM" id="MobiDB-lite"/>
    </source>
</evidence>
<proteinExistence type="predicted"/>
<dbReference type="InterPro" id="IPR019448">
    <property type="entry name" value="NT-C2"/>
</dbReference>
<dbReference type="Pfam" id="PF04468">
    <property type="entry name" value="PSP1"/>
    <property type="match status" value="1"/>
</dbReference>
<dbReference type="PROSITE" id="PS51411">
    <property type="entry name" value="PSP1_C"/>
    <property type="match status" value="1"/>
</dbReference>
<dbReference type="InterPro" id="IPR047767">
    <property type="entry name" value="PSP1-like"/>
</dbReference>
<keyword evidence="5" id="KW-1185">Reference proteome</keyword>
<feature type="domain" description="PSP1 C-terminal" evidence="2">
    <location>
        <begin position="838"/>
        <end position="923"/>
    </location>
</feature>
<feature type="domain" description="C2 NT-type" evidence="3">
    <location>
        <begin position="7"/>
        <end position="143"/>
    </location>
</feature>
<dbReference type="PANTHER" id="PTHR43830">
    <property type="entry name" value="PROTEIN PSP1"/>
    <property type="match status" value="1"/>
</dbReference>
<dbReference type="EMBL" id="CAJVPP010000267">
    <property type="protein sequence ID" value="CAG8463042.1"/>
    <property type="molecule type" value="Genomic_DNA"/>
</dbReference>
<dbReference type="AlphaFoldDB" id="A0A9N8VQS7"/>
<evidence type="ECO:0000313" key="5">
    <source>
        <dbReference type="Proteomes" id="UP000789375"/>
    </source>
</evidence>
<comment type="caution">
    <text evidence="4">The sequence shown here is derived from an EMBL/GenBank/DDBJ whole genome shotgun (WGS) entry which is preliminary data.</text>
</comment>
<sequence>MDSLTLLLVPKNRKVEFKIEVIIQELTNVPLVTGLYYVKWKLKNGEKPNGMTDRVYIKDHSVVWNYKLENLSQIVIGKDGVLMPCELKLKIKQELNGGKGINNIGKLSLNLSEYVGLNAMIRRYLLQDSKINSTLKLTIKMKQTMGDSGYKVPPLKKTQIFGGITGIITEQSERQDDERSIRGFRSSFNPHYMTRTRSNSSLRSAYYAQATHVTPITSSLMANSFLRKVGDKSPTDVVEEIFMGTAVLHADEEENDDVSNNSQQETKPVANAWKIPKSTAGRSASPASASNRSFNANGSDKNSPSPASNSPTTSANSVSYNWKVVGSPPTNLNRSVPPSPDEIQGYIEDNQDIKLRRASSNTPNTSQRHLNGGADLASRLLSSNSPPPKIPNGNGEGNSANGGKWGALGGLQWSSATSIWNEKNQPQVPSSGPKTIPRASPTPPPVSKNDDNSPYEREMSSPPGISGKLPVPVPPHPQYRQHRSLSFSVGQHDTDLFGYAPTSASRRDSEGGLRFAYRHSLPVMEEETDDMSQFNMKFRGRSKSSAAAFISGHHDLSQDDINDYRRDSEQYSESGSIWNNQGSQSDGPILHHRRSVPSTSDYGMWDSLNASRQPTPASYLAVMGLPSDRERLEKMRQRRFSLSQVPSYGNDYQYINDSQDLRMLNHRTAIDPAFAHLVQRRHSVAGPAISFSTNQPTRYISEALESLHLTNVPQASYTNDTGYASIPEDIDDYFDNDEHRARAWNELGKGLPLHAVPTHGPLFLVEFKAGRTDLFYVAENSGVMVKKGDLVIVEADRGKDLGKVTNDSIMPHQVQVLQQQQADAMNDGHRMNKEIHPKRIYRLAQPAEVTMLVTKSQDEAKAMLVCQTKVRQKKLPMEVVDAEYQWDRRKLTFYFIAERRIDFRELVRDLFKIYKTRIWMCAVNPMINKSKK</sequence>
<feature type="region of interest" description="Disordered" evidence="1">
    <location>
        <begin position="252"/>
        <end position="316"/>
    </location>
</feature>